<evidence type="ECO:0000256" key="8">
    <source>
        <dbReference type="PIRSR" id="PIRSR608901-2"/>
    </source>
</evidence>
<feature type="transmembrane region" description="Helical" evidence="9">
    <location>
        <begin position="129"/>
        <end position="149"/>
    </location>
</feature>
<evidence type="ECO:0000256" key="9">
    <source>
        <dbReference type="SAM" id="Phobius"/>
    </source>
</evidence>
<evidence type="ECO:0000256" key="2">
    <source>
        <dbReference type="ARBA" id="ARBA00009780"/>
    </source>
</evidence>
<feature type="transmembrane region" description="Helical" evidence="9">
    <location>
        <begin position="193"/>
        <end position="216"/>
    </location>
</feature>
<evidence type="ECO:0000256" key="4">
    <source>
        <dbReference type="ARBA" id="ARBA00022801"/>
    </source>
</evidence>
<keyword evidence="6 9" id="KW-0472">Membrane</keyword>
<feature type="binding site" evidence="8">
    <location>
        <position position="93"/>
    </location>
    <ligand>
        <name>Zn(2+)</name>
        <dbReference type="ChEBI" id="CHEBI:29105"/>
        <note>catalytic</note>
    </ligand>
</feature>
<dbReference type="Proteomes" id="UP000305883">
    <property type="component" value="Unassembled WGS sequence"/>
</dbReference>
<evidence type="ECO:0000256" key="7">
    <source>
        <dbReference type="PIRSR" id="PIRSR608901-1"/>
    </source>
</evidence>
<comment type="subcellular location">
    <subcellularLocation>
        <location evidence="1">Membrane</location>
        <topology evidence="1">Multi-pass membrane protein</topology>
    </subcellularLocation>
</comment>
<dbReference type="GO" id="GO:0016811">
    <property type="term" value="F:hydrolase activity, acting on carbon-nitrogen (but not peptide) bonds, in linear amides"/>
    <property type="evidence" value="ECO:0007669"/>
    <property type="project" value="InterPro"/>
</dbReference>
<dbReference type="AlphaFoldDB" id="A0A4T0VPE4"/>
<organism evidence="10 11">
    <name type="scientific">Colletotrichum higginsianum</name>
    <dbReference type="NCBI Taxonomy" id="80884"/>
    <lineage>
        <taxon>Eukaryota</taxon>
        <taxon>Fungi</taxon>
        <taxon>Dikarya</taxon>
        <taxon>Ascomycota</taxon>
        <taxon>Pezizomycotina</taxon>
        <taxon>Sordariomycetes</taxon>
        <taxon>Hypocreomycetidae</taxon>
        <taxon>Glomerellales</taxon>
        <taxon>Glomerellaceae</taxon>
        <taxon>Colletotrichum</taxon>
        <taxon>Colletotrichum destructivum species complex</taxon>
    </lineage>
</organism>
<reference evidence="10 11" key="1">
    <citation type="journal article" date="2019" name="Genome Biol. Evol.">
        <title>Genomic Plasticity Mediated by Transposable Elements in the Plant Pathogenic Fungus Colletotrichum higginsianum.</title>
        <authorList>
            <person name="Tsushima A."/>
            <person name="Gan P."/>
            <person name="Kumakura N."/>
            <person name="Narusaka M."/>
            <person name="Takano Y."/>
            <person name="Narusaka Y."/>
            <person name="Shirasu K."/>
        </authorList>
    </citation>
    <scope>NUCLEOTIDE SEQUENCE [LARGE SCALE GENOMIC DNA]</scope>
    <source>
        <strain evidence="10 11">MAFF305635-RFP</strain>
    </source>
</reference>
<dbReference type="PANTHER" id="PTHR46187:SF3">
    <property type="entry name" value="ALKALINE CERAMIDASE 3"/>
    <property type="match status" value="1"/>
</dbReference>
<dbReference type="PANTHER" id="PTHR46187">
    <property type="entry name" value="ALKALINE CERAMIDASE 3"/>
    <property type="match status" value="1"/>
</dbReference>
<feature type="binding site" evidence="7">
    <location>
        <position position="45"/>
    </location>
    <ligand>
        <name>Ca(2+)</name>
        <dbReference type="ChEBI" id="CHEBI:29108"/>
    </ligand>
</feature>
<evidence type="ECO:0000313" key="11">
    <source>
        <dbReference type="Proteomes" id="UP000305883"/>
    </source>
</evidence>
<keyword evidence="7" id="KW-0106">Calcium</keyword>
<accession>A0A4T0VPE4</accession>
<keyword evidence="4" id="KW-0378">Hydrolase</keyword>
<evidence type="ECO:0000256" key="5">
    <source>
        <dbReference type="ARBA" id="ARBA00022989"/>
    </source>
</evidence>
<sequence length="321" mass="36973">MASAPLFEALRLAYNDDVSDGYWGHKTSTLNFCEEDYAVSYYCAEVCNTFTNLLFLWLGFKGVHNCVSQGHPRIFLIAYMGYVIVGLGSTAFHTSLKYPMQMVDELSMIYTTCLMVFATFSFSKPPRFAVVLGTGLVFLAAFITFYYHMTKDPGFHQACYAALTATVVLRSLYVMETQLRPVLTKRNGVKAQAILKTMWIMVGTGLAVFLLGFFIWNLDNAFCSRIRHWRRQLGLPWGALLEGHAWWHLMTGIGGMDYMSLRVRWRGFWHLHCANQTLAYYYITWGIWLRRCLEGRENEYRLVWPRSLSSIPLVVRRGKAE</sequence>
<keyword evidence="5 9" id="KW-1133">Transmembrane helix</keyword>
<dbReference type="GO" id="GO:0005789">
    <property type="term" value="C:endoplasmic reticulum membrane"/>
    <property type="evidence" value="ECO:0007669"/>
    <property type="project" value="TreeGrafter"/>
</dbReference>
<evidence type="ECO:0000313" key="10">
    <source>
        <dbReference type="EMBL" id="TIC94298.1"/>
    </source>
</evidence>
<feature type="binding site" evidence="8">
    <location>
        <position position="248"/>
    </location>
    <ligand>
        <name>Zn(2+)</name>
        <dbReference type="ChEBI" id="CHEBI:29105"/>
        <note>catalytic</note>
    </ligand>
</feature>
<comment type="similarity">
    <text evidence="2">Belongs to the alkaline ceramidase family.</text>
</comment>
<dbReference type="InterPro" id="IPR008901">
    <property type="entry name" value="ACER"/>
</dbReference>
<evidence type="ECO:0000256" key="6">
    <source>
        <dbReference type="ARBA" id="ARBA00023136"/>
    </source>
</evidence>
<dbReference type="GO" id="GO:0046872">
    <property type="term" value="F:metal ion binding"/>
    <property type="evidence" value="ECO:0007669"/>
    <property type="project" value="UniProtKB-KW"/>
</dbReference>
<keyword evidence="3 9" id="KW-0812">Transmembrane</keyword>
<dbReference type="GO" id="GO:0046513">
    <property type="term" value="P:ceramide biosynthetic process"/>
    <property type="evidence" value="ECO:0007669"/>
    <property type="project" value="TreeGrafter"/>
</dbReference>
<proteinExistence type="inferred from homology"/>
<comment type="caution">
    <text evidence="10">The sequence shown here is derived from an EMBL/GenBank/DDBJ whole genome shotgun (WGS) entry which is preliminary data.</text>
</comment>
<gene>
    <name evidence="10" type="ORF">CH35J_009560</name>
</gene>
<comment type="cofactor">
    <cofactor evidence="8">
        <name>Zn(2+)</name>
        <dbReference type="ChEBI" id="CHEBI:29105"/>
    </cofactor>
</comment>
<evidence type="ECO:0000256" key="3">
    <source>
        <dbReference type="ARBA" id="ARBA00022692"/>
    </source>
</evidence>
<feature type="transmembrane region" description="Helical" evidence="9">
    <location>
        <begin position="72"/>
        <end position="94"/>
    </location>
</feature>
<keyword evidence="8" id="KW-0862">Zinc</keyword>
<keyword evidence="7" id="KW-0479">Metal-binding</keyword>
<dbReference type="GO" id="GO:0046514">
    <property type="term" value="P:ceramide catabolic process"/>
    <property type="evidence" value="ECO:0007669"/>
    <property type="project" value="TreeGrafter"/>
</dbReference>
<feature type="binding site" evidence="8">
    <location>
        <position position="244"/>
    </location>
    <ligand>
        <name>Zn(2+)</name>
        <dbReference type="ChEBI" id="CHEBI:29105"/>
        <note>catalytic</note>
    </ligand>
</feature>
<dbReference type="OrthoDB" id="187171at2759"/>
<feature type="transmembrane region" description="Helical" evidence="9">
    <location>
        <begin position="106"/>
        <end position="122"/>
    </location>
</feature>
<evidence type="ECO:0000256" key="1">
    <source>
        <dbReference type="ARBA" id="ARBA00004141"/>
    </source>
</evidence>
<dbReference type="EMBL" id="MWPZ01000007">
    <property type="protein sequence ID" value="TIC94298.1"/>
    <property type="molecule type" value="Genomic_DNA"/>
</dbReference>
<feature type="binding site" evidence="7">
    <location>
        <position position="34"/>
    </location>
    <ligand>
        <name>Ca(2+)</name>
        <dbReference type="ChEBI" id="CHEBI:29108"/>
    </ligand>
</feature>
<name>A0A4T0VPE4_9PEZI</name>
<feature type="transmembrane region" description="Helical" evidence="9">
    <location>
        <begin position="155"/>
        <end position="173"/>
    </location>
</feature>
<dbReference type="Pfam" id="PF05875">
    <property type="entry name" value="Ceramidase"/>
    <property type="match status" value="1"/>
</dbReference>
<protein>
    <submittedName>
        <fullName evidence="10">Alkaline ceramidase 3</fullName>
    </submittedName>
</protein>